<organism evidence="2 3">
    <name type="scientific">Gloeophyllum trabeum (strain ATCC 11539 / FP-39264 / Madison 617)</name>
    <name type="common">Brown rot fungus</name>
    <dbReference type="NCBI Taxonomy" id="670483"/>
    <lineage>
        <taxon>Eukaryota</taxon>
        <taxon>Fungi</taxon>
        <taxon>Dikarya</taxon>
        <taxon>Basidiomycota</taxon>
        <taxon>Agaricomycotina</taxon>
        <taxon>Agaricomycetes</taxon>
        <taxon>Gloeophyllales</taxon>
        <taxon>Gloeophyllaceae</taxon>
        <taxon>Gloeophyllum</taxon>
    </lineage>
</organism>
<evidence type="ECO:0000313" key="2">
    <source>
        <dbReference type="EMBL" id="EPQ55493.1"/>
    </source>
</evidence>
<dbReference type="EMBL" id="KB469301">
    <property type="protein sequence ID" value="EPQ55493.1"/>
    <property type="molecule type" value="Genomic_DNA"/>
</dbReference>
<sequence length="450" mass="48011">MVNRDVLDKARESEATAYVGEAASARLKEGYFSPQYPVPPPRLRKIDAHPLPPPLQSQPQEEKTSTTDPSSLPSVPAPDSNPGGPPTVESVHADALCPTSIAPPDLLETPPAPREGPATASDGAHSSWPEGQLVVPSMLPPRWRERPRRGQPSAVTHATDEFLLAASKKPNSSVGTLQAGVSYDAKDEISSSTANSKNDAPTATGSSQFNGSTTSVDGSSDRREPEESGVPVNCGVALPSVTRANAMGHSAPTNEKAKEPERRSIRSRRPSMKKREALQYEAARRAPAPNTKGMLRKAKAKREEHADSASTHSSSMAETPAGSNIQPLPQARNAPSSDGSAAKTLTTHTNDVADLTVVRKFFLSTYGEGSLGREQRSAGLSHVERVGANCRLRVIISQPCEAAEPLGPFDQGYARPDGQDFQVKRRYGVERHAYDVLALAVVLALAALFY</sequence>
<dbReference type="GeneID" id="19309445"/>
<reference evidence="2 3" key="1">
    <citation type="journal article" date="2012" name="Science">
        <title>The Paleozoic origin of enzymatic lignin decomposition reconstructed from 31 fungal genomes.</title>
        <authorList>
            <person name="Floudas D."/>
            <person name="Binder M."/>
            <person name="Riley R."/>
            <person name="Barry K."/>
            <person name="Blanchette R.A."/>
            <person name="Henrissat B."/>
            <person name="Martinez A.T."/>
            <person name="Otillar R."/>
            <person name="Spatafora J.W."/>
            <person name="Yadav J.S."/>
            <person name="Aerts A."/>
            <person name="Benoit I."/>
            <person name="Boyd A."/>
            <person name="Carlson A."/>
            <person name="Copeland A."/>
            <person name="Coutinho P.M."/>
            <person name="de Vries R.P."/>
            <person name="Ferreira P."/>
            <person name="Findley K."/>
            <person name="Foster B."/>
            <person name="Gaskell J."/>
            <person name="Glotzer D."/>
            <person name="Gorecki P."/>
            <person name="Heitman J."/>
            <person name="Hesse C."/>
            <person name="Hori C."/>
            <person name="Igarashi K."/>
            <person name="Jurgens J.A."/>
            <person name="Kallen N."/>
            <person name="Kersten P."/>
            <person name="Kohler A."/>
            <person name="Kuees U."/>
            <person name="Kumar T.K.A."/>
            <person name="Kuo A."/>
            <person name="LaButti K."/>
            <person name="Larrondo L.F."/>
            <person name="Lindquist E."/>
            <person name="Ling A."/>
            <person name="Lombard V."/>
            <person name="Lucas S."/>
            <person name="Lundell T."/>
            <person name="Martin R."/>
            <person name="McLaughlin D.J."/>
            <person name="Morgenstern I."/>
            <person name="Morin E."/>
            <person name="Murat C."/>
            <person name="Nagy L.G."/>
            <person name="Nolan M."/>
            <person name="Ohm R.A."/>
            <person name="Patyshakuliyeva A."/>
            <person name="Rokas A."/>
            <person name="Ruiz-Duenas F.J."/>
            <person name="Sabat G."/>
            <person name="Salamov A."/>
            <person name="Samejima M."/>
            <person name="Schmutz J."/>
            <person name="Slot J.C."/>
            <person name="St John F."/>
            <person name="Stenlid J."/>
            <person name="Sun H."/>
            <person name="Sun S."/>
            <person name="Syed K."/>
            <person name="Tsang A."/>
            <person name="Wiebenga A."/>
            <person name="Young D."/>
            <person name="Pisabarro A."/>
            <person name="Eastwood D.C."/>
            <person name="Martin F."/>
            <person name="Cullen D."/>
            <person name="Grigoriev I.V."/>
            <person name="Hibbett D.S."/>
        </authorList>
    </citation>
    <scope>NUCLEOTIDE SEQUENCE [LARGE SCALE GENOMIC DNA]</scope>
    <source>
        <strain evidence="2 3">ATCC 11539</strain>
    </source>
</reference>
<dbReference type="RefSeq" id="XP_007865580.1">
    <property type="nucleotide sequence ID" value="XM_007867389.1"/>
</dbReference>
<dbReference type="HOGENOM" id="CLU_608392_0_0_1"/>
<dbReference type="Proteomes" id="UP000030669">
    <property type="component" value="Unassembled WGS sequence"/>
</dbReference>
<gene>
    <name evidence="2" type="ORF">GLOTRDRAFT_93127</name>
</gene>
<dbReference type="AlphaFoldDB" id="S7Q7S1"/>
<evidence type="ECO:0000256" key="1">
    <source>
        <dbReference type="SAM" id="MobiDB-lite"/>
    </source>
</evidence>
<feature type="compositionally biased region" description="Basic and acidic residues" evidence="1">
    <location>
        <begin position="273"/>
        <end position="284"/>
    </location>
</feature>
<proteinExistence type="predicted"/>
<feature type="compositionally biased region" description="Polar residues" evidence="1">
    <location>
        <begin position="308"/>
        <end position="343"/>
    </location>
</feature>
<dbReference type="KEGG" id="gtr:GLOTRDRAFT_93127"/>
<name>S7Q7S1_GLOTA</name>
<evidence type="ECO:0000313" key="3">
    <source>
        <dbReference type="Proteomes" id="UP000030669"/>
    </source>
</evidence>
<accession>S7Q7S1</accession>
<protein>
    <submittedName>
        <fullName evidence="2">Uncharacterized protein</fullName>
    </submittedName>
</protein>
<feature type="compositionally biased region" description="Basic and acidic residues" evidence="1">
    <location>
        <begin position="255"/>
        <end position="264"/>
    </location>
</feature>
<keyword evidence="3" id="KW-1185">Reference proteome</keyword>
<feature type="compositionally biased region" description="Polar residues" evidence="1">
    <location>
        <begin position="190"/>
        <end position="218"/>
    </location>
</feature>
<feature type="region of interest" description="Disordered" evidence="1">
    <location>
        <begin position="22"/>
        <end position="343"/>
    </location>
</feature>